<dbReference type="EMBL" id="CP044621">
    <property type="protein sequence ID" value="QRD84960.1"/>
    <property type="molecule type" value="Genomic_DNA"/>
</dbReference>
<dbReference type="VEuPathDB" id="FungiDB:F9C07_9218"/>
<evidence type="ECO:0000313" key="2">
    <source>
        <dbReference type="Proteomes" id="UP000596276"/>
    </source>
</evidence>
<gene>
    <name evidence="1" type="ORF">F9C07_9218</name>
</gene>
<proteinExistence type="predicted"/>
<dbReference type="AlphaFoldDB" id="A0A7U2MJN9"/>
<name>A0A7U2MJN9_ASPFN</name>
<keyword evidence="2" id="KW-1185">Reference proteome</keyword>
<evidence type="ECO:0000313" key="1">
    <source>
        <dbReference type="EMBL" id="QRD84960.1"/>
    </source>
</evidence>
<reference evidence="2" key="1">
    <citation type="journal article" date="2021" name="G3 (Bethesda)">
        <title>Chromosome assembled and annotated genome sequence of Aspergillus flavus NRRL 3357.</title>
        <authorList>
            <person name="Skerker J.M."/>
            <person name="Pianalto K.M."/>
            <person name="Mondo S.J."/>
            <person name="Yang K."/>
            <person name="Arkin A.P."/>
            <person name="Keller N.P."/>
            <person name="Grigoriev I.V."/>
            <person name="Louise Glass N.L."/>
        </authorList>
    </citation>
    <scope>NUCLEOTIDE SEQUENCE [LARGE SCALE GENOMIC DNA]</scope>
    <source>
        <strain evidence="2">ATCC 200026 / FGSC A1120 / IAM 13836 / NRRL 3357 / JCM 12722 / SRRC 167</strain>
    </source>
</reference>
<organism evidence="1 2">
    <name type="scientific">Aspergillus flavus (strain ATCC 200026 / FGSC A1120 / IAM 13836 / NRRL 3357 / JCM 12722 / SRRC 167)</name>
    <dbReference type="NCBI Taxonomy" id="332952"/>
    <lineage>
        <taxon>Eukaryota</taxon>
        <taxon>Fungi</taxon>
        <taxon>Dikarya</taxon>
        <taxon>Ascomycota</taxon>
        <taxon>Pezizomycotina</taxon>
        <taxon>Eurotiomycetes</taxon>
        <taxon>Eurotiomycetidae</taxon>
        <taxon>Eurotiales</taxon>
        <taxon>Aspergillaceae</taxon>
        <taxon>Aspergillus</taxon>
        <taxon>Aspergillus subgen. Circumdati</taxon>
    </lineage>
</organism>
<accession>A0A7U2MJN9</accession>
<protein>
    <submittedName>
        <fullName evidence="1">Uncharacterized protein</fullName>
    </submittedName>
</protein>
<dbReference type="Proteomes" id="UP000596276">
    <property type="component" value="Chromosome 5"/>
</dbReference>
<sequence>MLQEHRKFVATITSFPYDLGGNTFVLGDAETIVPFTNMHSMCRAILHNLIDSEGDAGNGRSGTKGPSCLYRFLIRGQYGYGLVYFQYWTSLQLMNCIIDHGA</sequence>